<feature type="compositionally biased region" description="Polar residues" evidence="14">
    <location>
        <begin position="814"/>
        <end position="825"/>
    </location>
</feature>
<dbReference type="GO" id="GO:0008270">
    <property type="term" value="F:zinc ion binding"/>
    <property type="evidence" value="ECO:0007669"/>
    <property type="project" value="UniProtKB-KW"/>
</dbReference>
<keyword evidence="8" id="KW-0863">Zinc-finger</keyword>
<keyword evidence="4" id="KW-0548">Nucleotidyltransferase</keyword>
<evidence type="ECO:0000256" key="13">
    <source>
        <dbReference type="ARBA" id="ARBA00049244"/>
    </source>
</evidence>
<dbReference type="InterPro" id="IPR001126">
    <property type="entry name" value="UmuC"/>
</dbReference>
<feature type="compositionally biased region" description="Low complexity" evidence="14">
    <location>
        <begin position="784"/>
        <end position="793"/>
    </location>
</feature>
<evidence type="ECO:0000256" key="8">
    <source>
        <dbReference type="ARBA" id="ARBA00022771"/>
    </source>
</evidence>
<dbReference type="Gene3D" id="3.30.70.270">
    <property type="match status" value="2"/>
</dbReference>
<evidence type="ECO:0000256" key="12">
    <source>
        <dbReference type="ARBA" id="ARBA00023204"/>
    </source>
</evidence>
<evidence type="ECO:0000259" key="15">
    <source>
        <dbReference type="PROSITE" id="PS50173"/>
    </source>
</evidence>
<feature type="region of interest" description="Disordered" evidence="14">
    <location>
        <begin position="1"/>
        <end position="27"/>
    </location>
</feature>
<evidence type="ECO:0000256" key="4">
    <source>
        <dbReference type="ARBA" id="ARBA00022695"/>
    </source>
</evidence>
<keyword evidence="10" id="KW-0460">Magnesium</keyword>
<name>A0A2P2I8C2_9CRUS</name>
<dbReference type="PANTHER" id="PTHR11076:SF33">
    <property type="entry name" value="DNA POLYMERASE KAPPA"/>
    <property type="match status" value="1"/>
</dbReference>
<feature type="region of interest" description="Disordered" evidence="14">
    <location>
        <begin position="784"/>
        <end position="825"/>
    </location>
</feature>
<feature type="compositionally biased region" description="Basic and acidic residues" evidence="14">
    <location>
        <begin position="16"/>
        <end position="27"/>
    </location>
</feature>
<dbReference type="GO" id="GO:0042276">
    <property type="term" value="P:error-prone translesion synthesis"/>
    <property type="evidence" value="ECO:0007669"/>
    <property type="project" value="TreeGrafter"/>
</dbReference>
<dbReference type="Gene3D" id="3.40.1170.60">
    <property type="match status" value="1"/>
</dbReference>
<dbReference type="PROSITE" id="PS50173">
    <property type="entry name" value="UMUC"/>
    <property type="match status" value="1"/>
</dbReference>
<dbReference type="Gene3D" id="1.10.150.810">
    <property type="match status" value="1"/>
</dbReference>
<evidence type="ECO:0000256" key="3">
    <source>
        <dbReference type="ARBA" id="ARBA00022679"/>
    </source>
</evidence>
<proteinExistence type="evidence at transcript level"/>
<evidence type="ECO:0000256" key="7">
    <source>
        <dbReference type="ARBA" id="ARBA00022763"/>
    </source>
</evidence>
<reference evidence="16" key="1">
    <citation type="journal article" date="2018" name="Biosci. Biotechnol. Biochem.">
        <title>Polysaccharide hydrolase of the hadal zone amphipods Hirondellea gigas.</title>
        <authorList>
            <person name="Kobayashi H."/>
            <person name="Nagahama T."/>
            <person name="Arai W."/>
            <person name="Sasagawa Y."/>
            <person name="Umeda M."/>
            <person name="Hayashi T."/>
            <person name="Nikaido I."/>
            <person name="Watanabe H."/>
            <person name="Oguri K."/>
            <person name="Kitazato H."/>
            <person name="Fujioka K."/>
            <person name="Kido Y."/>
            <person name="Takami H."/>
        </authorList>
    </citation>
    <scope>NUCLEOTIDE SEQUENCE</scope>
    <source>
        <tissue evidence="16">Whole body</tissue>
    </source>
</reference>
<dbReference type="CDD" id="cd03586">
    <property type="entry name" value="PolY_Pol_IV_kappa"/>
    <property type="match status" value="1"/>
</dbReference>
<keyword evidence="12" id="KW-0234">DNA repair</keyword>
<dbReference type="GO" id="GO:0003887">
    <property type="term" value="F:DNA-directed DNA polymerase activity"/>
    <property type="evidence" value="ECO:0007669"/>
    <property type="project" value="UniProtKB-KW"/>
</dbReference>
<dbReference type="InterPro" id="IPR017961">
    <property type="entry name" value="DNA_pol_Y-fam_little_finger"/>
</dbReference>
<evidence type="ECO:0000256" key="2">
    <source>
        <dbReference type="ARBA" id="ARBA00016178"/>
    </source>
</evidence>
<keyword evidence="5" id="KW-0235">DNA replication</keyword>
<dbReference type="InterPro" id="IPR006642">
    <property type="entry name" value="Rad18_UBZ4"/>
</dbReference>
<dbReference type="NCBIfam" id="NF002677">
    <property type="entry name" value="PRK02406.1"/>
    <property type="match status" value="1"/>
</dbReference>
<keyword evidence="3" id="KW-0808">Transferase</keyword>
<organism evidence="16">
    <name type="scientific">Hirondellea gigas</name>
    <dbReference type="NCBI Taxonomy" id="1518452"/>
    <lineage>
        <taxon>Eukaryota</taxon>
        <taxon>Metazoa</taxon>
        <taxon>Ecdysozoa</taxon>
        <taxon>Arthropoda</taxon>
        <taxon>Crustacea</taxon>
        <taxon>Multicrustacea</taxon>
        <taxon>Malacostraca</taxon>
        <taxon>Eumalacostraca</taxon>
        <taxon>Peracarida</taxon>
        <taxon>Amphipoda</taxon>
        <taxon>Amphilochidea</taxon>
        <taxon>Lysianassida</taxon>
        <taxon>Lysianassidira</taxon>
        <taxon>Lysianassoidea</taxon>
        <taxon>Lysianassidae</taxon>
        <taxon>Hirondellea</taxon>
    </lineage>
</organism>
<evidence type="ECO:0000256" key="10">
    <source>
        <dbReference type="ARBA" id="ARBA00022842"/>
    </source>
</evidence>
<dbReference type="GO" id="GO:0003684">
    <property type="term" value="F:damaged DNA binding"/>
    <property type="evidence" value="ECO:0007669"/>
    <property type="project" value="InterPro"/>
</dbReference>
<dbReference type="InterPro" id="IPR043502">
    <property type="entry name" value="DNA/RNA_pol_sf"/>
</dbReference>
<dbReference type="FunFam" id="3.30.1490.100:FF:000004">
    <property type="entry name" value="DNA polymerase IV"/>
    <property type="match status" value="1"/>
</dbReference>
<dbReference type="SUPFAM" id="SSF100879">
    <property type="entry name" value="Lesion bypass DNA polymerase (Y-family), little finger domain"/>
    <property type="match status" value="1"/>
</dbReference>
<dbReference type="SUPFAM" id="SSF56672">
    <property type="entry name" value="DNA/RNA polymerases"/>
    <property type="match status" value="1"/>
</dbReference>
<evidence type="ECO:0000313" key="16">
    <source>
        <dbReference type="EMBL" id="LAB70258.1"/>
    </source>
</evidence>
<accession>A0A2P2I8C2</accession>
<dbReference type="Gene3D" id="3.30.160.60">
    <property type="entry name" value="Classic Zinc Finger"/>
    <property type="match status" value="1"/>
</dbReference>
<comment type="catalytic activity">
    <reaction evidence="13">
        <text>DNA(n) + a 2'-deoxyribonucleoside 5'-triphosphate = DNA(n+1) + diphosphate</text>
        <dbReference type="Rhea" id="RHEA:22508"/>
        <dbReference type="Rhea" id="RHEA-COMP:17339"/>
        <dbReference type="Rhea" id="RHEA-COMP:17340"/>
        <dbReference type="ChEBI" id="CHEBI:33019"/>
        <dbReference type="ChEBI" id="CHEBI:61560"/>
        <dbReference type="ChEBI" id="CHEBI:173112"/>
        <dbReference type="EC" id="2.7.7.7"/>
    </reaction>
</comment>
<feature type="compositionally biased region" description="Polar residues" evidence="14">
    <location>
        <begin position="1"/>
        <end position="12"/>
    </location>
</feature>
<evidence type="ECO:0000256" key="9">
    <source>
        <dbReference type="ARBA" id="ARBA00022833"/>
    </source>
</evidence>
<dbReference type="GO" id="GO:0006281">
    <property type="term" value="P:DNA repair"/>
    <property type="evidence" value="ECO:0007669"/>
    <property type="project" value="UniProtKB-KW"/>
</dbReference>
<keyword evidence="9" id="KW-0862">Zinc</keyword>
<dbReference type="InterPro" id="IPR036775">
    <property type="entry name" value="DNA_pol_Y-fam_lit_finger_sf"/>
</dbReference>
<dbReference type="GO" id="GO:0005634">
    <property type="term" value="C:nucleus"/>
    <property type="evidence" value="ECO:0007669"/>
    <property type="project" value="TreeGrafter"/>
</dbReference>
<keyword evidence="11" id="KW-0239">DNA-directed DNA polymerase</keyword>
<dbReference type="SMART" id="SM00734">
    <property type="entry name" value="ZnF_Rad18"/>
    <property type="match status" value="2"/>
</dbReference>
<evidence type="ECO:0000256" key="5">
    <source>
        <dbReference type="ARBA" id="ARBA00022705"/>
    </source>
</evidence>
<sequence>MEVVSDSTNQVPAQAELEKHEPETDKTKFDNLGEQRVSLLDNLILNTHKAGMKDLDAGKINEIIQKASEGSLFYQHKQQAQLRLDAKIAEMKSAIDGFTTDQVAAAHKQMERQRMVLSEERDLSRTIVHIDMDMFYAAVEMRDNPKLRDVAMAVGSMSMLSTSNYAARKFGVRAAMPGFIALKLCPELVLVSPNFDKYKAVSKIMGQVLVRYDAHYVMMSLDEAYLDITEHMAANSDAYQHSALPGDTLPERVVAQIREDICQATQLTASAGIAANTRLAKVCSDLNKPDGQYYLPANVDTIMAFVNSLSIRKINGIGNVMEQQLGALGITSCGDVMPHIGLISLVFSEASSSYMLNISLGLGCTDVAAMGAGDRKSMSSETTFAGTSSKQQLFDILTSQCQQLHKELLQANIRGKLITIKIKRVDFVIKSRSLSLGQSTQELQVIVSVSKKLLCQEMEKYSQDNPLTLRLIGVRMSSLCDMANNNKDQQLSITELFAKAAGGEQTHETHSSSDTQQSCGAGLHSTKHTTANNFLCPVCNTLIQTKFLSTFNKHIDSCLGINSKENVTSDLLKETSTSYATDGGTVNSSKVPNVAAANDSEVGYCFSNTSDQYNSDHSIGGDTEYDISSSNASKTTTITVVNNVCNSLAEDNATCDDSTTSSSSSTRCNVISTDDCNSCVNYNTDTCFSNSSVSTSNAGRKDNVSNTNSNSNNNKQISSSSNTKSSANCNTDTTTDDCASKSGGLKEVVMLCPVCCSVEFWCETELNRHLDECLSVEHIRAAKSQAQQQTTMQQKRKQNNNAGTSNGKRHKPPINNTITKYFSGI</sequence>
<dbReference type="InterPro" id="IPR022880">
    <property type="entry name" value="DNApol_IV"/>
</dbReference>
<dbReference type="Gene3D" id="3.30.1490.100">
    <property type="entry name" value="DNA polymerase, Y-family, little finger domain"/>
    <property type="match status" value="1"/>
</dbReference>
<evidence type="ECO:0000256" key="11">
    <source>
        <dbReference type="ARBA" id="ARBA00022932"/>
    </source>
</evidence>
<dbReference type="InterPro" id="IPR043128">
    <property type="entry name" value="Rev_trsase/Diguanyl_cyclase"/>
</dbReference>
<dbReference type="Pfam" id="PF00817">
    <property type="entry name" value="IMS"/>
    <property type="match status" value="1"/>
</dbReference>
<dbReference type="PIRSF" id="PIRSF036603">
    <property type="entry name" value="DPol_eta"/>
    <property type="match status" value="1"/>
</dbReference>
<feature type="domain" description="UmuC" evidence="15">
    <location>
        <begin position="127"/>
        <end position="318"/>
    </location>
</feature>
<dbReference type="EMBL" id="IACF01004669">
    <property type="protein sequence ID" value="LAB70258.1"/>
    <property type="molecule type" value="mRNA"/>
</dbReference>
<dbReference type="GO" id="GO:0006260">
    <property type="term" value="P:DNA replication"/>
    <property type="evidence" value="ECO:0007669"/>
    <property type="project" value="UniProtKB-KW"/>
</dbReference>
<protein>
    <recommendedName>
        <fullName evidence="2">DNA polymerase kappa</fullName>
        <ecNumber evidence="1">2.7.7.7</ecNumber>
    </recommendedName>
</protein>
<dbReference type="PANTHER" id="PTHR11076">
    <property type="entry name" value="DNA REPAIR POLYMERASE UMUC / TRANSFERASE FAMILY MEMBER"/>
    <property type="match status" value="1"/>
</dbReference>
<dbReference type="Pfam" id="PF11799">
    <property type="entry name" value="IMS_C"/>
    <property type="match status" value="1"/>
</dbReference>
<dbReference type="Gene3D" id="1.10.150.20">
    <property type="entry name" value="5' to 3' exonuclease, C-terminal subdomain"/>
    <property type="match status" value="1"/>
</dbReference>
<dbReference type="FunFam" id="3.40.1170.60:FF:000002">
    <property type="entry name" value="Polymerase (DNA directed) kappa"/>
    <property type="match status" value="1"/>
</dbReference>
<feature type="compositionally biased region" description="Low complexity" evidence="14">
    <location>
        <begin position="704"/>
        <end position="729"/>
    </location>
</feature>
<dbReference type="InterPro" id="IPR050116">
    <property type="entry name" value="DNA_polymerase-Y"/>
</dbReference>
<keyword evidence="7" id="KW-0227">DNA damage</keyword>
<evidence type="ECO:0000256" key="1">
    <source>
        <dbReference type="ARBA" id="ARBA00012417"/>
    </source>
</evidence>
<keyword evidence="6" id="KW-0479">Metal-binding</keyword>
<evidence type="ECO:0000256" key="6">
    <source>
        <dbReference type="ARBA" id="ARBA00022723"/>
    </source>
</evidence>
<dbReference type="AlphaFoldDB" id="A0A2P2I8C2"/>
<evidence type="ECO:0000256" key="14">
    <source>
        <dbReference type="SAM" id="MobiDB-lite"/>
    </source>
</evidence>
<dbReference type="EC" id="2.7.7.7" evidence="1"/>
<feature type="region of interest" description="Disordered" evidence="14">
    <location>
        <begin position="691"/>
        <end position="729"/>
    </location>
</feature>